<dbReference type="AlphaFoldDB" id="A0A7J5Z5C0"/>
<evidence type="ECO:0000256" key="1">
    <source>
        <dbReference type="SAM" id="Phobius"/>
    </source>
</evidence>
<evidence type="ECO:0000313" key="3">
    <source>
        <dbReference type="Proteomes" id="UP000518266"/>
    </source>
</evidence>
<keyword evidence="1" id="KW-0812">Transmembrane</keyword>
<keyword evidence="1" id="KW-1133">Transmembrane helix</keyword>
<comment type="caution">
    <text evidence="2">The sequence shown here is derived from an EMBL/GenBank/DDBJ whole genome shotgun (WGS) entry which is preliminary data.</text>
</comment>
<evidence type="ECO:0000313" key="2">
    <source>
        <dbReference type="EMBL" id="KAF3856965.1"/>
    </source>
</evidence>
<accession>A0A7J5Z5C0</accession>
<gene>
    <name evidence="2" type="ORF">F7725_008824</name>
</gene>
<organism evidence="2 3">
    <name type="scientific">Dissostichus mawsoni</name>
    <name type="common">Antarctic cod</name>
    <dbReference type="NCBI Taxonomy" id="36200"/>
    <lineage>
        <taxon>Eukaryota</taxon>
        <taxon>Metazoa</taxon>
        <taxon>Chordata</taxon>
        <taxon>Craniata</taxon>
        <taxon>Vertebrata</taxon>
        <taxon>Euteleostomi</taxon>
        <taxon>Actinopterygii</taxon>
        <taxon>Neopterygii</taxon>
        <taxon>Teleostei</taxon>
        <taxon>Neoteleostei</taxon>
        <taxon>Acanthomorphata</taxon>
        <taxon>Eupercaria</taxon>
        <taxon>Perciformes</taxon>
        <taxon>Notothenioidei</taxon>
        <taxon>Nototheniidae</taxon>
        <taxon>Dissostichus</taxon>
    </lineage>
</organism>
<dbReference type="EMBL" id="JAAKFY010000005">
    <property type="protein sequence ID" value="KAF3856965.1"/>
    <property type="molecule type" value="Genomic_DNA"/>
</dbReference>
<dbReference type="Proteomes" id="UP000518266">
    <property type="component" value="Unassembled WGS sequence"/>
</dbReference>
<reference evidence="2 3" key="1">
    <citation type="submission" date="2020-03" db="EMBL/GenBank/DDBJ databases">
        <title>Dissostichus mawsoni Genome sequencing and assembly.</title>
        <authorList>
            <person name="Park H."/>
        </authorList>
    </citation>
    <scope>NUCLEOTIDE SEQUENCE [LARGE SCALE GENOMIC DNA]</scope>
    <source>
        <strain evidence="2">DM0001</strain>
        <tissue evidence="2">Muscle</tissue>
    </source>
</reference>
<sequence length="167" mass="18980">MIESGQKSWLFPTFLIFLYLFFFLLFFSSFLFLLSSCVSSSSSSSSSIRGSYLSGRTEKQTSLDVCFFFLQEDFALRRSQALLQPADRKYLNPEELFILSALVVLLERCLSPEQQLEFDLLMLFDAEPQSPVTLGLCDSEAQSHRTLRLSVTESQDSEAQSHRVTGL</sequence>
<proteinExistence type="predicted"/>
<name>A0A7J5Z5C0_DISMA</name>
<keyword evidence="3" id="KW-1185">Reference proteome</keyword>
<feature type="transmembrane region" description="Helical" evidence="1">
    <location>
        <begin position="9"/>
        <end position="34"/>
    </location>
</feature>
<protein>
    <submittedName>
        <fullName evidence="2">Uncharacterized protein</fullName>
    </submittedName>
</protein>
<keyword evidence="1" id="KW-0472">Membrane</keyword>